<dbReference type="SUPFAM" id="SSF53098">
    <property type="entry name" value="Ribonuclease H-like"/>
    <property type="match status" value="1"/>
</dbReference>
<organism evidence="2 3">
    <name type="scientific">Daphnia pulex</name>
    <name type="common">Water flea</name>
    <dbReference type="NCBI Taxonomy" id="6669"/>
    <lineage>
        <taxon>Eukaryota</taxon>
        <taxon>Metazoa</taxon>
        <taxon>Ecdysozoa</taxon>
        <taxon>Arthropoda</taxon>
        <taxon>Crustacea</taxon>
        <taxon>Branchiopoda</taxon>
        <taxon>Diplostraca</taxon>
        <taxon>Cladocera</taxon>
        <taxon>Anomopoda</taxon>
        <taxon>Daphniidae</taxon>
        <taxon>Daphnia</taxon>
    </lineage>
</organism>
<dbReference type="InterPro" id="IPR012337">
    <property type="entry name" value="RNaseH-like_sf"/>
</dbReference>
<dbReference type="Proteomes" id="UP000000305">
    <property type="component" value="Unassembled WGS sequence"/>
</dbReference>
<evidence type="ECO:0000313" key="2">
    <source>
        <dbReference type="EMBL" id="EFX78894.1"/>
    </source>
</evidence>
<reference evidence="2 3" key="1">
    <citation type="journal article" date="2011" name="Science">
        <title>The ecoresponsive genome of Daphnia pulex.</title>
        <authorList>
            <person name="Colbourne J.K."/>
            <person name="Pfrender M.E."/>
            <person name="Gilbert D."/>
            <person name="Thomas W.K."/>
            <person name="Tucker A."/>
            <person name="Oakley T.H."/>
            <person name="Tokishita S."/>
            <person name="Aerts A."/>
            <person name="Arnold G.J."/>
            <person name="Basu M.K."/>
            <person name="Bauer D.J."/>
            <person name="Caceres C.E."/>
            <person name="Carmel L."/>
            <person name="Casola C."/>
            <person name="Choi J.H."/>
            <person name="Detter J.C."/>
            <person name="Dong Q."/>
            <person name="Dusheyko S."/>
            <person name="Eads B.D."/>
            <person name="Frohlich T."/>
            <person name="Geiler-Samerotte K.A."/>
            <person name="Gerlach D."/>
            <person name="Hatcher P."/>
            <person name="Jogdeo S."/>
            <person name="Krijgsveld J."/>
            <person name="Kriventseva E.V."/>
            <person name="Kultz D."/>
            <person name="Laforsch C."/>
            <person name="Lindquist E."/>
            <person name="Lopez J."/>
            <person name="Manak J.R."/>
            <person name="Muller J."/>
            <person name="Pangilinan J."/>
            <person name="Patwardhan R.P."/>
            <person name="Pitluck S."/>
            <person name="Pritham E.J."/>
            <person name="Rechtsteiner A."/>
            <person name="Rho M."/>
            <person name="Rogozin I.B."/>
            <person name="Sakarya O."/>
            <person name="Salamov A."/>
            <person name="Schaack S."/>
            <person name="Shapiro H."/>
            <person name="Shiga Y."/>
            <person name="Skalitzky C."/>
            <person name="Smith Z."/>
            <person name="Souvorov A."/>
            <person name="Sung W."/>
            <person name="Tang Z."/>
            <person name="Tsuchiya D."/>
            <person name="Tu H."/>
            <person name="Vos H."/>
            <person name="Wang M."/>
            <person name="Wolf Y.I."/>
            <person name="Yamagata H."/>
            <person name="Yamada T."/>
            <person name="Ye Y."/>
            <person name="Shaw J.R."/>
            <person name="Andrews J."/>
            <person name="Crease T.J."/>
            <person name="Tang H."/>
            <person name="Lucas S.M."/>
            <person name="Robertson H.M."/>
            <person name="Bork P."/>
            <person name="Koonin E.V."/>
            <person name="Zdobnov E.M."/>
            <person name="Grigoriev I.V."/>
            <person name="Lynch M."/>
            <person name="Boore J.L."/>
        </authorList>
    </citation>
    <scope>NUCLEOTIDE SEQUENCE [LARGE SCALE GENOMIC DNA]</scope>
</reference>
<sequence>MAQDVLKAHEKEKNNESLLYSSVLEEPRSQSVGLNKILDEFETYINEPNVPLEQPTKPLDSESKMEKTKPLQFWKANSHRFPFPSIVARDSLAVPASSGSIERSYNSTGTDTLCDKRNRRKPDIFSNLMFIKCNAKVNAATN</sequence>
<dbReference type="OrthoDB" id="3062869at2759"/>
<keyword evidence="3" id="KW-1185">Reference proteome</keyword>
<dbReference type="eggNOG" id="ENOG502T3A7">
    <property type="taxonomic scope" value="Eukaryota"/>
</dbReference>
<dbReference type="EMBL" id="GL732555">
    <property type="protein sequence ID" value="EFX78894.1"/>
    <property type="molecule type" value="Genomic_DNA"/>
</dbReference>
<accession>E9GNT8</accession>
<dbReference type="KEGG" id="dpx:DAPPUDRAFT_320093"/>
<gene>
    <name evidence="2" type="ORF">DAPPUDRAFT_320093</name>
</gene>
<protein>
    <recommendedName>
        <fullName evidence="1">HAT C-terminal dimerisation domain-containing protein</fullName>
    </recommendedName>
</protein>
<dbReference type="Pfam" id="PF05699">
    <property type="entry name" value="Dimer_Tnp_hAT"/>
    <property type="match status" value="1"/>
</dbReference>
<dbReference type="InParanoid" id="E9GNT8"/>
<dbReference type="AlphaFoldDB" id="E9GNT8"/>
<dbReference type="GO" id="GO:0046983">
    <property type="term" value="F:protein dimerization activity"/>
    <property type="evidence" value="ECO:0007669"/>
    <property type="project" value="InterPro"/>
</dbReference>
<proteinExistence type="predicted"/>
<dbReference type="InterPro" id="IPR008906">
    <property type="entry name" value="HATC_C_dom"/>
</dbReference>
<name>E9GNT8_DAPPU</name>
<evidence type="ECO:0000313" key="3">
    <source>
        <dbReference type="Proteomes" id="UP000000305"/>
    </source>
</evidence>
<evidence type="ECO:0000259" key="1">
    <source>
        <dbReference type="Pfam" id="PF05699"/>
    </source>
</evidence>
<dbReference type="HOGENOM" id="CLU_1817729_0_0_1"/>
<dbReference type="PhylomeDB" id="E9GNT8"/>
<feature type="domain" description="HAT C-terminal dimerisation" evidence="1">
    <location>
        <begin position="40"/>
        <end position="132"/>
    </location>
</feature>